<dbReference type="Pfam" id="PF03741">
    <property type="entry name" value="TerC"/>
    <property type="match status" value="1"/>
</dbReference>
<sequence>MAGPPVYRPGGTACAALVGAQNPFEPAARVPAAFEPVSRVPAVLPSKIVRTISPAQQWQPAAFACPGCGNVPLSDSIFCRRCGYRLKEDRPESPKAKTEDVVKLQSLVDSLQQANVELKLQAEMTPSLASQVEDLTKDLAACRQGKKRADEDLAKALRRVAELEAVVARQEADNSEGVLEKELLEDDRAKILEEANGRLFEMSRREQSLRVDGQLFAAGQCQLLKACCFRLWWCLRTDLPGLEVVSPPAPQEGTQAWCGQGVDPLPVNRMPLPDDWRGILQFQAQLFHGFAEALSHRTEVATGSSPKARAASPVHSREVAMSPKSPKEEGPAESAARHQHNGSAGHQHTEVLADFRAHPVNRPVEARKAAIADFWKAVGLGLDFHGSSITLVKVQTTFHSHRDVASIGGFRLQGCVPAPQTPRQDIEEDPRAKFPRPAMEGEPPHRNRSAGSTEGQNLLPESSAPLAETAAVAAQRHHWEFRATTLFLVVCCLEISDLIFAVDSVSAIVAQVNDLFLAYTSAVFAMLGLRATFFIIDVLVHMFELLKYGVAAVLIFIGVKLILAHHYTIEPHTVVLVLIGCIGASMVASVMKAEMEKKMQGHDPEDVAKRVEQVKEKTSPFTSPYAPAALPTQRAC</sequence>
<name>A0A813BG42_9DINO</name>
<gene>
    <name evidence="8" type="ORF">SNEC2469_LOCUS30255</name>
</gene>
<dbReference type="EMBL" id="CAJNJA010070140">
    <property type="protein sequence ID" value="CAE7900115.1"/>
    <property type="molecule type" value="Genomic_DNA"/>
</dbReference>
<evidence type="ECO:0000313" key="9">
    <source>
        <dbReference type="Proteomes" id="UP000601435"/>
    </source>
</evidence>
<feature type="transmembrane region" description="Helical" evidence="7">
    <location>
        <begin position="573"/>
        <end position="591"/>
    </location>
</feature>
<evidence type="ECO:0000256" key="7">
    <source>
        <dbReference type="SAM" id="Phobius"/>
    </source>
</evidence>
<dbReference type="AlphaFoldDB" id="A0A813BG42"/>
<evidence type="ECO:0000256" key="2">
    <source>
        <dbReference type="ARBA" id="ARBA00022692"/>
    </source>
</evidence>
<evidence type="ECO:0000313" key="8">
    <source>
        <dbReference type="EMBL" id="CAE7900115.1"/>
    </source>
</evidence>
<feature type="compositionally biased region" description="Polar residues" evidence="6">
    <location>
        <begin position="449"/>
        <end position="458"/>
    </location>
</feature>
<dbReference type="OrthoDB" id="412061at2759"/>
<evidence type="ECO:0000256" key="3">
    <source>
        <dbReference type="ARBA" id="ARBA00022989"/>
    </source>
</evidence>
<accession>A0A813BG42</accession>
<protein>
    <submittedName>
        <fullName evidence="8">Uncharacterized protein</fullName>
    </submittedName>
</protein>
<keyword evidence="5" id="KW-0175">Coiled coil</keyword>
<dbReference type="InterPro" id="IPR005496">
    <property type="entry name" value="Integral_membrane_TerC"/>
</dbReference>
<feature type="transmembrane region" description="Helical" evidence="7">
    <location>
        <begin position="548"/>
        <end position="567"/>
    </location>
</feature>
<feature type="transmembrane region" description="Helical" evidence="7">
    <location>
        <begin position="516"/>
        <end position="536"/>
    </location>
</feature>
<evidence type="ECO:0000256" key="6">
    <source>
        <dbReference type="SAM" id="MobiDB-lite"/>
    </source>
</evidence>
<feature type="region of interest" description="Disordered" evidence="6">
    <location>
        <begin position="615"/>
        <end position="636"/>
    </location>
</feature>
<organism evidence="8 9">
    <name type="scientific">Symbiodinium necroappetens</name>
    <dbReference type="NCBI Taxonomy" id="1628268"/>
    <lineage>
        <taxon>Eukaryota</taxon>
        <taxon>Sar</taxon>
        <taxon>Alveolata</taxon>
        <taxon>Dinophyceae</taxon>
        <taxon>Suessiales</taxon>
        <taxon>Symbiodiniaceae</taxon>
        <taxon>Symbiodinium</taxon>
    </lineage>
</organism>
<dbReference type="GO" id="GO:0016020">
    <property type="term" value="C:membrane"/>
    <property type="evidence" value="ECO:0007669"/>
    <property type="project" value="UniProtKB-SubCell"/>
</dbReference>
<keyword evidence="4 7" id="KW-0472">Membrane</keyword>
<keyword evidence="2 7" id="KW-0812">Transmembrane</keyword>
<proteinExistence type="predicted"/>
<dbReference type="Proteomes" id="UP000601435">
    <property type="component" value="Unassembled WGS sequence"/>
</dbReference>
<reference evidence="8" key="1">
    <citation type="submission" date="2021-02" db="EMBL/GenBank/DDBJ databases">
        <authorList>
            <person name="Dougan E. K."/>
            <person name="Rhodes N."/>
            <person name="Thang M."/>
            <person name="Chan C."/>
        </authorList>
    </citation>
    <scope>NUCLEOTIDE SEQUENCE</scope>
</reference>
<feature type="region of interest" description="Disordered" evidence="6">
    <location>
        <begin position="416"/>
        <end position="458"/>
    </location>
</feature>
<keyword evidence="3 7" id="KW-1133">Transmembrane helix</keyword>
<evidence type="ECO:0000256" key="1">
    <source>
        <dbReference type="ARBA" id="ARBA00004141"/>
    </source>
</evidence>
<feature type="coiled-coil region" evidence="5">
    <location>
        <begin position="146"/>
        <end position="173"/>
    </location>
</feature>
<dbReference type="PANTHER" id="PTHR30238:SF0">
    <property type="entry name" value="THYLAKOID MEMBRANE PROTEIN TERC, CHLOROPLASTIC"/>
    <property type="match status" value="1"/>
</dbReference>
<keyword evidence="9" id="KW-1185">Reference proteome</keyword>
<feature type="region of interest" description="Disordered" evidence="6">
    <location>
        <begin position="298"/>
        <end position="347"/>
    </location>
</feature>
<evidence type="ECO:0000256" key="5">
    <source>
        <dbReference type="SAM" id="Coils"/>
    </source>
</evidence>
<comment type="caution">
    <text evidence="8">The sequence shown here is derived from an EMBL/GenBank/DDBJ whole genome shotgun (WGS) entry which is preliminary data.</text>
</comment>
<evidence type="ECO:0000256" key="4">
    <source>
        <dbReference type="ARBA" id="ARBA00023136"/>
    </source>
</evidence>
<dbReference type="PANTHER" id="PTHR30238">
    <property type="entry name" value="MEMBRANE BOUND PREDICTED REDOX MODULATOR"/>
    <property type="match status" value="1"/>
</dbReference>
<comment type="subcellular location">
    <subcellularLocation>
        <location evidence="1">Membrane</location>
        <topology evidence="1">Multi-pass membrane protein</topology>
    </subcellularLocation>
</comment>